<proteinExistence type="predicted"/>
<dbReference type="AlphaFoldDB" id="A0A1V2H0T2"/>
<accession>A0A1V2H0T2</accession>
<dbReference type="RefSeq" id="WP_076958059.1">
    <property type="nucleotide sequence ID" value="NZ_MLCO01000140.1"/>
</dbReference>
<keyword evidence="2" id="KW-1185">Reference proteome</keyword>
<dbReference type="Gene3D" id="3.40.50.1820">
    <property type="entry name" value="alpha/beta hydrolase"/>
    <property type="match status" value="1"/>
</dbReference>
<organism evidence="1 2">
    <name type="scientific">Teichococcus deserti</name>
    <dbReference type="NCBI Taxonomy" id="1817963"/>
    <lineage>
        <taxon>Bacteria</taxon>
        <taxon>Pseudomonadati</taxon>
        <taxon>Pseudomonadota</taxon>
        <taxon>Alphaproteobacteria</taxon>
        <taxon>Acetobacterales</taxon>
        <taxon>Roseomonadaceae</taxon>
        <taxon>Roseomonas</taxon>
    </lineage>
</organism>
<evidence type="ECO:0000313" key="2">
    <source>
        <dbReference type="Proteomes" id="UP000188879"/>
    </source>
</evidence>
<dbReference type="InterPro" id="IPR029058">
    <property type="entry name" value="AB_hydrolase_fold"/>
</dbReference>
<gene>
    <name evidence="1" type="ORF">BKE38_14525</name>
</gene>
<dbReference type="SUPFAM" id="SSF53474">
    <property type="entry name" value="alpha/beta-Hydrolases"/>
    <property type="match status" value="1"/>
</dbReference>
<name>A0A1V2H0T2_9PROT</name>
<dbReference type="OrthoDB" id="5189559at2"/>
<dbReference type="EMBL" id="MLCO01000140">
    <property type="protein sequence ID" value="ONG52453.1"/>
    <property type="molecule type" value="Genomic_DNA"/>
</dbReference>
<evidence type="ECO:0008006" key="3">
    <source>
        <dbReference type="Google" id="ProtNLM"/>
    </source>
</evidence>
<protein>
    <recommendedName>
        <fullName evidence="3">Alpha/beta hydrolase</fullName>
    </recommendedName>
</protein>
<sequence length="462" mass="49241">MIVERSALQPGLQAFGGYELDFAPAAGAPAEQLVIAVTGLRRAGEPITGFDFHASLMARPGIDRLFLRDQRQSWYNAEDGWAALAAALRGQVAAGGYARVTVLGVSMGAFGALLVGALLPEARVVALCPPVSVDLAKRGPAIIRYQRWFADDQPALRPDAVMSGDPKRFLCLFGDLDVIDVANAEAFHAEGWPQVFICPDGGHELGAFLKQAGRFNRVLDRLLEGAPLTAVAAAAGAYLAFSHCQAFAMLAARRHLYAGERAAADRFLHDARQAPTAPVPRSLTLLGRLREALAPPGRDTLAQFLAAANQSVPMATVEGWEAELLGLEARAMGHAVQAGPLALLRLRPTAPPDGGLDSIGRLRLRLRFALPPAGSAVAAPEENAISAFWAEPGGKPRLLARAEDPAKPLLVDVPFRQGEALLLLQRASFYSLFDAGTGALRAPWSMRLYKLTLKPLPARKAA</sequence>
<comment type="caution">
    <text evidence="1">The sequence shown here is derived from an EMBL/GenBank/DDBJ whole genome shotgun (WGS) entry which is preliminary data.</text>
</comment>
<reference evidence="1 2" key="1">
    <citation type="submission" date="2016-10" db="EMBL/GenBank/DDBJ databases">
        <title>Draft Genome sequence of Roseomonas sp. strain M3.</title>
        <authorList>
            <person name="Subhash Y."/>
            <person name="Lee S."/>
        </authorList>
    </citation>
    <scope>NUCLEOTIDE SEQUENCE [LARGE SCALE GENOMIC DNA]</scope>
    <source>
        <strain evidence="1 2">M3</strain>
    </source>
</reference>
<dbReference type="Proteomes" id="UP000188879">
    <property type="component" value="Unassembled WGS sequence"/>
</dbReference>
<evidence type="ECO:0000313" key="1">
    <source>
        <dbReference type="EMBL" id="ONG52453.1"/>
    </source>
</evidence>